<accession>A0A9D1M6G6</accession>
<gene>
    <name evidence="1" type="ORF">IAB03_01700</name>
</gene>
<dbReference type="AlphaFoldDB" id="A0A9D1M6G6"/>
<dbReference type="EMBL" id="DVNA01000038">
    <property type="protein sequence ID" value="HIU54504.1"/>
    <property type="molecule type" value="Genomic_DNA"/>
</dbReference>
<dbReference type="Proteomes" id="UP000824112">
    <property type="component" value="Unassembled WGS sequence"/>
</dbReference>
<reference evidence="1" key="1">
    <citation type="submission" date="2020-10" db="EMBL/GenBank/DDBJ databases">
        <authorList>
            <person name="Gilroy R."/>
        </authorList>
    </citation>
    <scope>NUCLEOTIDE SEQUENCE</scope>
    <source>
        <strain evidence="1">CHK158-818</strain>
    </source>
</reference>
<proteinExistence type="predicted"/>
<protein>
    <recommendedName>
        <fullName evidence="3">Cytochrome c domain-containing protein</fullName>
    </recommendedName>
</protein>
<reference evidence="1" key="2">
    <citation type="journal article" date="2021" name="PeerJ">
        <title>Extensive microbial diversity within the chicken gut microbiome revealed by metagenomics and culture.</title>
        <authorList>
            <person name="Gilroy R."/>
            <person name="Ravi A."/>
            <person name="Getino M."/>
            <person name="Pursley I."/>
            <person name="Horton D.L."/>
            <person name="Alikhan N.F."/>
            <person name="Baker D."/>
            <person name="Gharbi K."/>
            <person name="Hall N."/>
            <person name="Watson M."/>
            <person name="Adriaenssens E.M."/>
            <person name="Foster-Nyarko E."/>
            <person name="Jarju S."/>
            <person name="Secka A."/>
            <person name="Antonio M."/>
            <person name="Oren A."/>
            <person name="Chaudhuri R.R."/>
            <person name="La Ragione R."/>
            <person name="Hildebrand F."/>
            <person name="Pallen M.J."/>
        </authorList>
    </citation>
    <scope>NUCLEOTIDE SEQUENCE</scope>
    <source>
        <strain evidence="1">CHK158-818</strain>
    </source>
</reference>
<comment type="caution">
    <text evidence="1">The sequence shown here is derived from an EMBL/GenBank/DDBJ whole genome shotgun (WGS) entry which is preliminary data.</text>
</comment>
<evidence type="ECO:0008006" key="3">
    <source>
        <dbReference type="Google" id="ProtNLM"/>
    </source>
</evidence>
<sequence length="230" mass="25627">MRKTGIYLIGLCLPFTACDSGDIYPEKELDVGKQVEISWHFENTDAFPRSEYYQMVFASFQEGGEYPLSYKNIADESDESLVLSNIPDDADLVSVSLLDKGRKLIYHFFTYPLTGTGDEELVKIPLQTIALADYGRVQEQLFTAKCIACHGGSNFTAANLNLTADNSFDNLVGVQAQCSSQNRVTSGNASKSFILDVLLDRELLSTDHTEMVKDDDINLLRSWINNGCHK</sequence>
<evidence type="ECO:0000313" key="1">
    <source>
        <dbReference type="EMBL" id="HIU54504.1"/>
    </source>
</evidence>
<evidence type="ECO:0000313" key="2">
    <source>
        <dbReference type="Proteomes" id="UP000824112"/>
    </source>
</evidence>
<organism evidence="1 2">
    <name type="scientific">Candidatus Gallibacteroides avistercoris</name>
    <dbReference type="NCBI Taxonomy" id="2840833"/>
    <lineage>
        <taxon>Bacteria</taxon>
        <taxon>Pseudomonadati</taxon>
        <taxon>Bacteroidota</taxon>
        <taxon>Bacteroidia</taxon>
        <taxon>Bacteroidales</taxon>
        <taxon>Bacteroidaceae</taxon>
        <taxon>Bacteroidaceae incertae sedis</taxon>
        <taxon>Candidatus Gallibacteroides</taxon>
    </lineage>
</organism>
<name>A0A9D1M6G6_9BACT</name>